<keyword evidence="1" id="KW-0812">Transmembrane</keyword>
<comment type="caution">
    <text evidence="2">The sequence shown here is derived from an EMBL/GenBank/DDBJ whole genome shotgun (WGS) entry which is preliminary data.</text>
</comment>
<feature type="transmembrane region" description="Helical" evidence="1">
    <location>
        <begin position="45"/>
        <end position="65"/>
    </location>
</feature>
<organism evidence="2 3">
    <name type="scientific">Dactylosporangium darangshiense</name>
    <dbReference type="NCBI Taxonomy" id="579108"/>
    <lineage>
        <taxon>Bacteria</taxon>
        <taxon>Bacillati</taxon>
        <taxon>Actinomycetota</taxon>
        <taxon>Actinomycetes</taxon>
        <taxon>Micromonosporales</taxon>
        <taxon>Micromonosporaceae</taxon>
        <taxon>Dactylosporangium</taxon>
    </lineage>
</organism>
<gene>
    <name evidence="2" type="ORF">GCM10022255_054720</name>
</gene>
<dbReference type="Proteomes" id="UP001500620">
    <property type="component" value="Unassembled WGS sequence"/>
</dbReference>
<evidence type="ECO:0000313" key="3">
    <source>
        <dbReference type="Proteomes" id="UP001500620"/>
    </source>
</evidence>
<accession>A0ABP8DDU7</accession>
<dbReference type="EMBL" id="BAABAT010000016">
    <property type="protein sequence ID" value="GAA4253534.1"/>
    <property type="molecule type" value="Genomic_DNA"/>
</dbReference>
<keyword evidence="1" id="KW-0472">Membrane</keyword>
<proteinExistence type="predicted"/>
<feature type="transmembrane region" description="Helical" evidence="1">
    <location>
        <begin position="20"/>
        <end position="39"/>
    </location>
</feature>
<dbReference type="RefSeq" id="WP_345130589.1">
    <property type="nucleotide sequence ID" value="NZ_BAABAT010000016.1"/>
</dbReference>
<keyword evidence="3" id="KW-1185">Reference proteome</keyword>
<reference evidence="3" key="1">
    <citation type="journal article" date="2019" name="Int. J. Syst. Evol. Microbiol.">
        <title>The Global Catalogue of Microorganisms (GCM) 10K type strain sequencing project: providing services to taxonomists for standard genome sequencing and annotation.</title>
        <authorList>
            <consortium name="The Broad Institute Genomics Platform"/>
            <consortium name="The Broad Institute Genome Sequencing Center for Infectious Disease"/>
            <person name="Wu L."/>
            <person name="Ma J."/>
        </authorList>
    </citation>
    <scope>NUCLEOTIDE SEQUENCE [LARGE SCALE GENOMIC DNA]</scope>
    <source>
        <strain evidence="3">JCM 17441</strain>
    </source>
</reference>
<evidence type="ECO:0000256" key="1">
    <source>
        <dbReference type="SAM" id="Phobius"/>
    </source>
</evidence>
<name>A0ABP8DDU7_9ACTN</name>
<keyword evidence="1" id="KW-1133">Transmembrane helix</keyword>
<protein>
    <recommendedName>
        <fullName evidence="4">HEAT repeat domain-containing protein</fullName>
    </recommendedName>
</protein>
<evidence type="ECO:0008006" key="4">
    <source>
        <dbReference type="Google" id="ProtNLM"/>
    </source>
</evidence>
<sequence length="246" mass="27433">MRGLPHQYRPTPKPYFADAVGNYIHLFCAGLMTAAAALVTVVEPGFWSIFGLVFFGLSLLLAEATRRGRQDDKTRARLEPFLLRLRRGDVDGYGWLLRVLADMDGRTPRARRRSRIALDAITADERLMDGLIVHCRRRQISVGVFVKRLGRWGAGGLAPMLASLHADGRAREAAVTAMGRRVRPAHLPFLVERAVDWVPEVRAAAHEVLRTQLGQRPELLPPTRLAYARIARRKHAPALAQLIDGA</sequence>
<evidence type="ECO:0000313" key="2">
    <source>
        <dbReference type="EMBL" id="GAA4253534.1"/>
    </source>
</evidence>